<keyword evidence="2" id="KW-1185">Reference proteome</keyword>
<protein>
    <submittedName>
        <fullName evidence="1">10247_t:CDS:1</fullName>
    </submittedName>
</protein>
<evidence type="ECO:0000313" key="2">
    <source>
        <dbReference type="Proteomes" id="UP000789702"/>
    </source>
</evidence>
<feature type="non-terminal residue" evidence="1">
    <location>
        <position position="1"/>
    </location>
</feature>
<organism evidence="1 2">
    <name type="scientific">Dentiscutata heterogama</name>
    <dbReference type="NCBI Taxonomy" id="1316150"/>
    <lineage>
        <taxon>Eukaryota</taxon>
        <taxon>Fungi</taxon>
        <taxon>Fungi incertae sedis</taxon>
        <taxon>Mucoromycota</taxon>
        <taxon>Glomeromycotina</taxon>
        <taxon>Glomeromycetes</taxon>
        <taxon>Diversisporales</taxon>
        <taxon>Gigasporaceae</taxon>
        <taxon>Dentiscutata</taxon>
    </lineage>
</organism>
<accession>A0ACA9NK86</accession>
<comment type="caution">
    <text evidence="1">The sequence shown here is derived from an EMBL/GenBank/DDBJ whole genome shotgun (WGS) entry which is preliminary data.</text>
</comment>
<name>A0ACA9NK86_9GLOM</name>
<sequence length="126" mass="14374">VYTTWNKCKKQIDGYSGALYKKFFSKQQAEEFIKIIDPHSSLNSTARIGIFFADDNSYNLSEHLPGLQQTNNCAELYAVIRALEVTVSYLDLLINTDSTYVIQSYDVYSPKANCDLVNQMNKVIRT</sequence>
<dbReference type="Proteomes" id="UP000789702">
    <property type="component" value="Unassembled WGS sequence"/>
</dbReference>
<evidence type="ECO:0000313" key="1">
    <source>
        <dbReference type="EMBL" id="CAG8650192.1"/>
    </source>
</evidence>
<proteinExistence type="predicted"/>
<gene>
    <name evidence="1" type="ORF">DHETER_LOCUS9258</name>
</gene>
<dbReference type="EMBL" id="CAJVPU010015994">
    <property type="protein sequence ID" value="CAG8650192.1"/>
    <property type="molecule type" value="Genomic_DNA"/>
</dbReference>
<reference evidence="1" key="1">
    <citation type="submission" date="2021-06" db="EMBL/GenBank/DDBJ databases">
        <authorList>
            <person name="Kallberg Y."/>
            <person name="Tangrot J."/>
            <person name="Rosling A."/>
        </authorList>
    </citation>
    <scope>NUCLEOTIDE SEQUENCE</scope>
    <source>
        <strain evidence="1">IL203A</strain>
    </source>
</reference>